<evidence type="ECO:0000313" key="4">
    <source>
        <dbReference type="Proteomes" id="UP000190935"/>
    </source>
</evidence>
<keyword evidence="1" id="KW-0378">Hydrolase</keyword>
<dbReference type="PANTHER" id="PTHR10000">
    <property type="entry name" value="PHOSPHOSERINE PHOSPHATASE"/>
    <property type="match status" value="1"/>
</dbReference>
<accession>A0A0R2K5Q5</accession>
<dbReference type="Proteomes" id="UP000051491">
    <property type="component" value="Unassembled WGS sequence"/>
</dbReference>
<dbReference type="GO" id="GO:0016791">
    <property type="term" value="F:phosphatase activity"/>
    <property type="evidence" value="ECO:0007669"/>
    <property type="project" value="TreeGrafter"/>
</dbReference>
<reference evidence="1 3" key="1">
    <citation type="journal article" date="2015" name="Genome Announc.">
        <title>Expanding the biotechnology potential of lactobacilli through comparative genomics of 213 strains and associated genera.</title>
        <authorList>
            <person name="Sun Z."/>
            <person name="Harris H.M."/>
            <person name="McCann A."/>
            <person name="Guo C."/>
            <person name="Argimon S."/>
            <person name="Zhang W."/>
            <person name="Yang X."/>
            <person name="Jeffery I.B."/>
            <person name="Cooney J.C."/>
            <person name="Kagawa T.F."/>
            <person name="Liu W."/>
            <person name="Song Y."/>
            <person name="Salvetti E."/>
            <person name="Wrobel A."/>
            <person name="Rasinkangas P."/>
            <person name="Parkhill J."/>
            <person name="Rea M.C."/>
            <person name="O'Sullivan O."/>
            <person name="Ritari J."/>
            <person name="Douillard F.P."/>
            <person name="Paul Ross R."/>
            <person name="Yang R."/>
            <person name="Briner A.E."/>
            <person name="Felis G.E."/>
            <person name="de Vos W.M."/>
            <person name="Barrangou R."/>
            <person name="Klaenhammer T.R."/>
            <person name="Caufield P.W."/>
            <person name="Cui Y."/>
            <person name="Zhang H."/>
            <person name="O'Toole P.W."/>
        </authorList>
    </citation>
    <scope>NUCLEOTIDE SEQUENCE [LARGE SCALE GENOMIC DNA]</scope>
    <source>
        <strain evidence="1 3">DSM 15353</strain>
    </source>
</reference>
<reference evidence="4" key="3">
    <citation type="submission" date="2016-11" db="EMBL/GenBank/DDBJ databases">
        <authorList>
            <person name="Papadimitriou K."/>
        </authorList>
    </citation>
    <scope>NUCLEOTIDE SEQUENCE [LARGE SCALE GENOMIC DNA]</scope>
    <source>
        <strain evidence="4">ACA-DC 1533</strain>
    </source>
</reference>
<dbReference type="STRING" id="89059.LAC1533_2054"/>
<sequence>MAIKMITTDIDGTLLNNNKQITTHTKEILQAARRQGVYIVLCSGRPLVGVEQYLAELGLDSADDYVITFNGAQVQRSTCSGPLISNLLTGKDFQVLDKLAHDLGVRGQAVTPDGNIYVTTPDVSPVSVMDSYFTKMPLHVRPNATSAGISCLAKYMWADAPQILTEALVSLPEKIRDKYYSVHSEEWFFEFMHPLASKGQAMVELAAKLKIKPSEIMAAGDQNNDLTMISAAGLGVAMGNANPLVKKEAQVVTTDNEHDGLAVAVEKYALQ</sequence>
<dbReference type="EMBL" id="JQBK01000024">
    <property type="protein sequence ID" value="KRN84921.1"/>
    <property type="molecule type" value="Genomic_DNA"/>
</dbReference>
<dbReference type="SUPFAM" id="SSF56784">
    <property type="entry name" value="HAD-like"/>
    <property type="match status" value="1"/>
</dbReference>
<evidence type="ECO:0000313" key="2">
    <source>
        <dbReference type="EMBL" id="SFV41477.1"/>
    </source>
</evidence>
<dbReference type="NCBIfam" id="TIGR00099">
    <property type="entry name" value="Cof-subfamily"/>
    <property type="match status" value="1"/>
</dbReference>
<evidence type="ECO:0000313" key="1">
    <source>
        <dbReference type="EMBL" id="KRN84921.1"/>
    </source>
</evidence>
<dbReference type="GO" id="GO:0005829">
    <property type="term" value="C:cytosol"/>
    <property type="evidence" value="ECO:0007669"/>
    <property type="project" value="TreeGrafter"/>
</dbReference>
<dbReference type="Proteomes" id="UP000190935">
    <property type="component" value="Chromosome I"/>
</dbReference>
<name>A0A0R2K5Q5_9LACO</name>
<protein>
    <submittedName>
        <fullName evidence="1">HAD superfamily hydrolase</fullName>
    </submittedName>
    <submittedName>
        <fullName evidence="2">Phosphatase YidA</fullName>
    </submittedName>
</protein>
<evidence type="ECO:0000313" key="3">
    <source>
        <dbReference type="Proteomes" id="UP000051491"/>
    </source>
</evidence>
<dbReference type="Gene3D" id="3.30.1240.10">
    <property type="match status" value="1"/>
</dbReference>
<dbReference type="Gene3D" id="3.40.50.1000">
    <property type="entry name" value="HAD superfamily/HAD-like"/>
    <property type="match status" value="1"/>
</dbReference>
<dbReference type="GO" id="GO:0000287">
    <property type="term" value="F:magnesium ion binding"/>
    <property type="evidence" value="ECO:0007669"/>
    <property type="project" value="TreeGrafter"/>
</dbReference>
<dbReference type="SFLD" id="SFLDS00003">
    <property type="entry name" value="Haloacid_Dehalogenase"/>
    <property type="match status" value="1"/>
</dbReference>
<reference evidence="2" key="2">
    <citation type="submission" date="2016-11" db="EMBL/GenBank/DDBJ databases">
        <authorList>
            <person name="Jaros S."/>
            <person name="Januszkiewicz K."/>
            <person name="Wedrychowicz H."/>
        </authorList>
    </citation>
    <scope>NUCLEOTIDE SEQUENCE [LARGE SCALE GENOMIC DNA]</scope>
    <source>
        <strain evidence="2">ACA-DC 1533</strain>
    </source>
</reference>
<dbReference type="RefSeq" id="WP_010497517.1">
    <property type="nucleotide sequence ID" value="NZ_JBHUGU010000002.1"/>
</dbReference>
<dbReference type="EMBL" id="LT630287">
    <property type="protein sequence ID" value="SFV41477.1"/>
    <property type="molecule type" value="Genomic_DNA"/>
</dbReference>
<dbReference type="OrthoDB" id="9790031at2"/>
<dbReference type="KEGG" id="laca:LAC1533_2054"/>
<dbReference type="SFLD" id="SFLDG01140">
    <property type="entry name" value="C2.B:_Phosphomannomutase_and_P"/>
    <property type="match status" value="1"/>
</dbReference>
<dbReference type="CDD" id="cd07516">
    <property type="entry name" value="HAD_Pase"/>
    <property type="match status" value="1"/>
</dbReference>
<organism evidence="1 3">
    <name type="scientific">Ligilactobacillus acidipiscis</name>
    <dbReference type="NCBI Taxonomy" id="89059"/>
    <lineage>
        <taxon>Bacteria</taxon>
        <taxon>Bacillati</taxon>
        <taxon>Bacillota</taxon>
        <taxon>Bacilli</taxon>
        <taxon>Lactobacillales</taxon>
        <taxon>Lactobacillaceae</taxon>
        <taxon>Ligilactobacillus</taxon>
    </lineage>
</organism>
<dbReference type="PANTHER" id="PTHR10000:SF8">
    <property type="entry name" value="HAD SUPERFAMILY HYDROLASE-LIKE, TYPE 3"/>
    <property type="match status" value="1"/>
</dbReference>
<proteinExistence type="predicted"/>
<dbReference type="InterPro" id="IPR023214">
    <property type="entry name" value="HAD_sf"/>
</dbReference>
<dbReference type="PATRIC" id="fig|89059.3.peg.1067"/>
<dbReference type="Pfam" id="PF08282">
    <property type="entry name" value="Hydrolase_3"/>
    <property type="match status" value="1"/>
</dbReference>
<dbReference type="AlphaFoldDB" id="A0A0R2K5Q5"/>
<dbReference type="InterPro" id="IPR036412">
    <property type="entry name" value="HAD-like_sf"/>
</dbReference>
<dbReference type="InterPro" id="IPR000150">
    <property type="entry name" value="Cof"/>
</dbReference>
<dbReference type="GeneID" id="95350157"/>
<gene>
    <name evidence="1" type="ORF">IV43_GL001011</name>
    <name evidence="2" type="ORF">LAC1533_2054</name>
</gene>